<organism evidence="1 2">
    <name type="scientific">Pisolithus tinctorius Marx 270</name>
    <dbReference type="NCBI Taxonomy" id="870435"/>
    <lineage>
        <taxon>Eukaryota</taxon>
        <taxon>Fungi</taxon>
        <taxon>Dikarya</taxon>
        <taxon>Basidiomycota</taxon>
        <taxon>Agaricomycotina</taxon>
        <taxon>Agaricomycetes</taxon>
        <taxon>Agaricomycetidae</taxon>
        <taxon>Boletales</taxon>
        <taxon>Sclerodermatineae</taxon>
        <taxon>Pisolithaceae</taxon>
        <taxon>Pisolithus</taxon>
    </lineage>
</organism>
<accession>A0A0C3J1Q9</accession>
<evidence type="ECO:0000313" key="2">
    <source>
        <dbReference type="Proteomes" id="UP000054217"/>
    </source>
</evidence>
<dbReference type="AlphaFoldDB" id="A0A0C3J1Q9"/>
<dbReference type="Proteomes" id="UP000054217">
    <property type="component" value="Unassembled WGS sequence"/>
</dbReference>
<sequence>MASVPPNPDTRELPPGWIQQYNWEYGRWYDLAVATTKREPLNYLRFYVNTREQPPRSMRLRPWIPPTIQFSSTQLWSARKLQQRASRRLHGRGISRFLSAREQG</sequence>
<dbReference type="EMBL" id="KN831978">
    <property type="protein sequence ID" value="KIO03023.1"/>
    <property type="molecule type" value="Genomic_DNA"/>
</dbReference>
<evidence type="ECO:0000313" key="1">
    <source>
        <dbReference type="EMBL" id="KIO03023.1"/>
    </source>
</evidence>
<protein>
    <recommendedName>
        <fullName evidence="3">WW domain-containing protein</fullName>
    </recommendedName>
</protein>
<reference evidence="2" key="2">
    <citation type="submission" date="2015-01" db="EMBL/GenBank/DDBJ databases">
        <title>Evolutionary Origins and Diversification of the Mycorrhizal Mutualists.</title>
        <authorList>
            <consortium name="DOE Joint Genome Institute"/>
            <consortium name="Mycorrhizal Genomics Consortium"/>
            <person name="Kohler A."/>
            <person name="Kuo A."/>
            <person name="Nagy L.G."/>
            <person name="Floudas D."/>
            <person name="Copeland A."/>
            <person name="Barry K.W."/>
            <person name="Cichocki N."/>
            <person name="Veneault-Fourrey C."/>
            <person name="LaButti K."/>
            <person name="Lindquist E.A."/>
            <person name="Lipzen A."/>
            <person name="Lundell T."/>
            <person name="Morin E."/>
            <person name="Murat C."/>
            <person name="Riley R."/>
            <person name="Ohm R."/>
            <person name="Sun H."/>
            <person name="Tunlid A."/>
            <person name="Henrissat B."/>
            <person name="Grigoriev I.V."/>
            <person name="Hibbett D.S."/>
            <person name="Martin F."/>
        </authorList>
    </citation>
    <scope>NUCLEOTIDE SEQUENCE [LARGE SCALE GENOMIC DNA]</scope>
    <source>
        <strain evidence="2">Marx 270</strain>
    </source>
</reference>
<gene>
    <name evidence="1" type="ORF">M404DRAFT_630614</name>
</gene>
<dbReference type="InParanoid" id="A0A0C3J1Q9"/>
<dbReference type="OrthoDB" id="2367685at2759"/>
<name>A0A0C3J1Q9_PISTI</name>
<dbReference type="HOGENOM" id="CLU_2251169_0_0_1"/>
<proteinExistence type="predicted"/>
<reference evidence="1 2" key="1">
    <citation type="submission" date="2014-04" db="EMBL/GenBank/DDBJ databases">
        <authorList>
            <consortium name="DOE Joint Genome Institute"/>
            <person name="Kuo A."/>
            <person name="Kohler A."/>
            <person name="Costa M.D."/>
            <person name="Nagy L.G."/>
            <person name="Floudas D."/>
            <person name="Copeland A."/>
            <person name="Barry K.W."/>
            <person name="Cichocki N."/>
            <person name="Veneault-Fourrey C."/>
            <person name="LaButti K."/>
            <person name="Lindquist E.A."/>
            <person name="Lipzen A."/>
            <person name="Lundell T."/>
            <person name="Morin E."/>
            <person name="Murat C."/>
            <person name="Sun H."/>
            <person name="Tunlid A."/>
            <person name="Henrissat B."/>
            <person name="Grigoriev I.V."/>
            <person name="Hibbett D.S."/>
            <person name="Martin F."/>
            <person name="Nordberg H.P."/>
            <person name="Cantor M.N."/>
            <person name="Hua S.X."/>
        </authorList>
    </citation>
    <scope>NUCLEOTIDE SEQUENCE [LARGE SCALE GENOMIC DNA]</scope>
    <source>
        <strain evidence="1 2">Marx 270</strain>
    </source>
</reference>
<evidence type="ECO:0008006" key="3">
    <source>
        <dbReference type="Google" id="ProtNLM"/>
    </source>
</evidence>
<keyword evidence="2" id="KW-1185">Reference proteome</keyword>